<keyword evidence="7" id="KW-1185">Reference proteome</keyword>
<dbReference type="GO" id="GO:0016491">
    <property type="term" value="F:oxidoreductase activity"/>
    <property type="evidence" value="ECO:0007669"/>
    <property type="project" value="UniProtKB-KW"/>
</dbReference>
<reference evidence="5" key="2">
    <citation type="journal article" date="2024" name="Nature">
        <title>Anoxygenic phototroph of the Chloroflexota uses a type I reaction centre.</title>
        <authorList>
            <person name="Tsuji J.M."/>
            <person name="Shaw N.A."/>
            <person name="Nagashima S."/>
            <person name="Venkiteswaran J.J."/>
            <person name="Schiff S.L."/>
            <person name="Watanabe T."/>
            <person name="Fukui M."/>
            <person name="Hanada S."/>
            <person name="Tank M."/>
            <person name="Neufeld J.D."/>
        </authorList>
    </citation>
    <scope>NUCLEOTIDE SEQUENCE</scope>
    <source>
        <strain evidence="5">L227-S17</strain>
    </source>
</reference>
<comment type="similarity">
    <text evidence="1">Belongs to the nitroreductase family.</text>
</comment>
<evidence type="ECO:0000256" key="1">
    <source>
        <dbReference type="ARBA" id="ARBA00007118"/>
    </source>
</evidence>
<dbReference type="SUPFAM" id="SSF55469">
    <property type="entry name" value="FMN-dependent nitroreductase-like"/>
    <property type="match status" value="1"/>
</dbReference>
<evidence type="ECO:0000259" key="3">
    <source>
        <dbReference type="Pfam" id="PF00881"/>
    </source>
</evidence>
<evidence type="ECO:0000256" key="2">
    <source>
        <dbReference type="ARBA" id="ARBA00023002"/>
    </source>
</evidence>
<dbReference type="EMBL" id="CP128400">
    <property type="protein sequence ID" value="WJW69510.1"/>
    <property type="molecule type" value="Genomic_DNA"/>
</dbReference>
<dbReference type="Pfam" id="PF00881">
    <property type="entry name" value="Nitroreductase"/>
    <property type="match status" value="1"/>
</dbReference>
<evidence type="ECO:0000313" key="4">
    <source>
        <dbReference type="EMBL" id="NWJ47598.1"/>
    </source>
</evidence>
<organism evidence="4 6">
    <name type="scientific">Candidatus Chlorohelix allophototropha</name>
    <dbReference type="NCBI Taxonomy" id="3003348"/>
    <lineage>
        <taxon>Bacteria</taxon>
        <taxon>Bacillati</taxon>
        <taxon>Chloroflexota</taxon>
        <taxon>Chloroflexia</taxon>
        <taxon>Candidatus Chloroheliales</taxon>
        <taxon>Candidatus Chloroheliaceae</taxon>
        <taxon>Candidatus Chlorohelix</taxon>
    </lineage>
</organism>
<dbReference type="Proteomes" id="UP001431572">
    <property type="component" value="Chromosome 2"/>
</dbReference>
<protein>
    <submittedName>
        <fullName evidence="4">Nitroreductase family protein</fullName>
    </submittedName>
</protein>
<evidence type="ECO:0000313" key="5">
    <source>
        <dbReference type="EMBL" id="WJW69510.1"/>
    </source>
</evidence>
<proteinExistence type="inferred from homology"/>
<dbReference type="Gene3D" id="3.40.109.10">
    <property type="entry name" value="NADH Oxidase"/>
    <property type="match status" value="1"/>
</dbReference>
<dbReference type="InterPro" id="IPR000415">
    <property type="entry name" value="Nitroreductase-like"/>
</dbReference>
<sequence>MTKLAETSYAIHELLANRWSPRAFSSQPVEEEKLLSLFEAARWSPSGGNSQPWSFIVGTESDPETHQKIFDVLVPGNQLWNKNVPVLVLSVAKMALQPEKPYRWALYDVGQAVAHLTVQAGALGLYVHQMAGFDPEKARQVFQIPEGYEAVTAIAIGYPGDADQLSEPLRERELAPRTRKSLSEFVFKGSWNQPLKLPETEI</sequence>
<evidence type="ECO:0000313" key="6">
    <source>
        <dbReference type="Proteomes" id="UP000521676"/>
    </source>
</evidence>
<dbReference type="EMBL" id="JACATZ010000003">
    <property type="protein sequence ID" value="NWJ47598.1"/>
    <property type="molecule type" value="Genomic_DNA"/>
</dbReference>
<dbReference type="PANTHER" id="PTHR43673:SF10">
    <property type="entry name" value="NADH DEHYDROGENASE_NAD(P)H NITROREDUCTASE XCC3605-RELATED"/>
    <property type="match status" value="1"/>
</dbReference>
<accession>A0A8T7M665</accession>
<gene>
    <name evidence="4" type="ORF">HXX08_17215</name>
    <name evidence="5" type="ORF">OZ401_003127</name>
</gene>
<dbReference type="InterPro" id="IPR029479">
    <property type="entry name" value="Nitroreductase"/>
</dbReference>
<reference evidence="4 6" key="1">
    <citation type="submission" date="2020-06" db="EMBL/GenBank/DDBJ databases">
        <title>Anoxygenic phototrophic Chloroflexota member uses a Type I reaction center.</title>
        <authorList>
            <person name="Tsuji J.M."/>
            <person name="Shaw N.A."/>
            <person name="Nagashima S."/>
            <person name="Venkiteswaran J."/>
            <person name="Schiff S.L."/>
            <person name="Hanada S."/>
            <person name="Tank M."/>
            <person name="Neufeld J.D."/>
        </authorList>
    </citation>
    <scope>NUCLEOTIDE SEQUENCE [LARGE SCALE GENOMIC DNA]</scope>
    <source>
        <strain evidence="4">L227-S17</strain>
    </source>
</reference>
<dbReference type="RefSeq" id="WP_341471391.1">
    <property type="nucleotide sequence ID" value="NZ_CP128400.1"/>
</dbReference>
<dbReference type="CDD" id="cd02138">
    <property type="entry name" value="TdsD-like"/>
    <property type="match status" value="1"/>
</dbReference>
<dbReference type="Proteomes" id="UP000521676">
    <property type="component" value="Unassembled WGS sequence"/>
</dbReference>
<dbReference type="AlphaFoldDB" id="A0A8T7M665"/>
<feature type="domain" description="Nitroreductase" evidence="3">
    <location>
        <begin position="16"/>
        <end position="158"/>
    </location>
</feature>
<dbReference type="PANTHER" id="PTHR43673">
    <property type="entry name" value="NAD(P)H NITROREDUCTASE YDGI-RELATED"/>
    <property type="match status" value="1"/>
</dbReference>
<keyword evidence="2" id="KW-0560">Oxidoreductase</keyword>
<name>A0A8T7M665_9CHLR</name>
<evidence type="ECO:0000313" key="7">
    <source>
        <dbReference type="Proteomes" id="UP001431572"/>
    </source>
</evidence>